<sequence length="98" mass="10618">MVRVRVRIFGTLRLDLGLGEVELELPGEVPLREVLERLARVLGEKRGKVLREKLFEGQALRPGVIILKDGVNVLHLEGLSTPVRGGESLSVFPPGGGG</sequence>
<dbReference type="InterPro" id="IPR012675">
    <property type="entry name" value="Beta-grasp_dom_sf"/>
</dbReference>
<comment type="caution">
    <text evidence="1">The sequence shown here is derived from an EMBL/GenBank/DDBJ whole genome shotgun (WGS) entry which is preliminary data.</text>
</comment>
<dbReference type="InterPro" id="IPR052045">
    <property type="entry name" value="Sulfur_Carrier/Prot_Modifier"/>
</dbReference>
<dbReference type="AlphaFoldDB" id="A0A179D400"/>
<dbReference type="Proteomes" id="UP000078390">
    <property type="component" value="Unassembled WGS sequence"/>
</dbReference>
<dbReference type="STRING" id="999894.TDIS_1089"/>
<organism evidence="1 2">
    <name type="scientific">Thermosulfurimonas dismutans</name>
    <dbReference type="NCBI Taxonomy" id="999894"/>
    <lineage>
        <taxon>Bacteria</taxon>
        <taxon>Pseudomonadati</taxon>
        <taxon>Thermodesulfobacteriota</taxon>
        <taxon>Thermodesulfobacteria</taxon>
        <taxon>Thermodesulfobacteriales</taxon>
        <taxon>Thermodesulfobacteriaceae</taxon>
        <taxon>Thermosulfurimonas</taxon>
    </lineage>
</organism>
<dbReference type="InterPro" id="IPR016155">
    <property type="entry name" value="Mopterin_synth/thiamin_S_b"/>
</dbReference>
<dbReference type="PANTHER" id="PTHR38031:SF1">
    <property type="entry name" value="SULFUR CARRIER PROTEIN CYSO"/>
    <property type="match status" value="1"/>
</dbReference>
<dbReference type="EMBL" id="LWLG01000006">
    <property type="protein sequence ID" value="OAQ20800.1"/>
    <property type="molecule type" value="Genomic_DNA"/>
</dbReference>
<dbReference type="PANTHER" id="PTHR38031">
    <property type="entry name" value="SULFUR CARRIER PROTEIN SLR0821-RELATED"/>
    <property type="match status" value="1"/>
</dbReference>
<proteinExistence type="predicted"/>
<evidence type="ECO:0000313" key="2">
    <source>
        <dbReference type="Proteomes" id="UP000078390"/>
    </source>
</evidence>
<name>A0A179D400_9BACT</name>
<dbReference type="Pfam" id="PF02597">
    <property type="entry name" value="ThiS"/>
    <property type="match status" value="1"/>
</dbReference>
<dbReference type="Gene3D" id="3.10.20.30">
    <property type="match status" value="1"/>
</dbReference>
<accession>A0A179D400</accession>
<dbReference type="SUPFAM" id="SSF54285">
    <property type="entry name" value="MoaD/ThiS"/>
    <property type="match status" value="1"/>
</dbReference>
<dbReference type="InterPro" id="IPR003749">
    <property type="entry name" value="ThiS/MoaD-like"/>
</dbReference>
<evidence type="ECO:0000313" key="1">
    <source>
        <dbReference type="EMBL" id="OAQ20800.1"/>
    </source>
</evidence>
<gene>
    <name evidence="1" type="ORF">TDIS_1089</name>
</gene>
<dbReference type="RefSeq" id="WP_068670112.1">
    <property type="nucleotide sequence ID" value="NZ_LWLG01000006.1"/>
</dbReference>
<dbReference type="OrthoDB" id="2112016at2"/>
<reference evidence="1 2" key="1">
    <citation type="submission" date="2016-04" db="EMBL/GenBank/DDBJ databases">
        <title>Genome analysis of Thermosulfurimonas dismutans, the first thermophilic sulfur-disproportionating bacterium of the phylum Thermodesulfobacteria.</title>
        <authorList>
            <person name="Mardanov A.V."/>
            <person name="Beletsky A.V."/>
            <person name="Kadnikov V.V."/>
            <person name="Slobodkin A.I."/>
            <person name="Ravin N.V."/>
        </authorList>
    </citation>
    <scope>NUCLEOTIDE SEQUENCE [LARGE SCALE GENOMIC DNA]</scope>
    <source>
        <strain evidence="1 2">S95</strain>
    </source>
</reference>
<keyword evidence="2" id="KW-1185">Reference proteome</keyword>
<protein>
    <submittedName>
        <fullName evidence="1">MoaD family protein</fullName>
    </submittedName>
</protein>